<dbReference type="Gene3D" id="3.30.70.100">
    <property type="match status" value="1"/>
</dbReference>
<dbReference type="EMBL" id="JBDPZC010000012">
    <property type="protein sequence ID" value="MEO3715244.1"/>
    <property type="molecule type" value="Genomic_DNA"/>
</dbReference>
<proteinExistence type="predicted"/>
<dbReference type="RefSeq" id="WP_347612572.1">
    <property type="nucleotide sequence ID" value="NZ_JBDPZC010000012.1"/>
</dbReference>
<sequence length="103" mass="10986">MIRVMGLYHWADGARFDAAVYAGEHAALSRRLLTPLGLQRLELARFLGGAAPRPGELIAATFADFPDLASAQAALAAAGPELAAHVSRYSSIQPQIRLCELLT</sequence>
<comment type="caution">
    <text evidence="1">The sequence shown here is derived from an EMBL/GenBank/DDBJ whole genome shotgun (WGS) entry which is preliminary data.</text>
</comment>
<dbReference type="SUPFAM" id="SSF54909">
    <property type="entry name" value="Dimeric alpha+beta barrel"/>
    <property type="match status" value="1"/>
</dbReference>
<keyword evidence="2" id="KW-1185">Reference proteome</keyword>
<evidence type="ECO:0000313" key="1">
    <source>
        <dbReference type="EMBL" id="MEO3715244.1"/>
    </source>
</evidence>
<evidence type="ECO:0000313" key="2">
    <source>
        <dbReference type="Proteomes" id="UP001462640"/>
    </source>
</evidence>
<dbReference type="InterPro" id="IPR011008">
    <property type="entry name" value="Dimeric_a/b-barrel"/>
</dbReference>
<name>A0ABV0GJY7_9BURK</name>
<gene>
    <name evidence="1" type="ORF">ABDJ40_20950</name>
</gene>
<reference evidence="1 2" key="1">
    <citation type="submission" date="2024-05" db="EMBL/GenBank/DDBJ databases">
        <title>Roseateles sp. 2.12 16S ribosomal RNA gene Genome sequencing and assembly.</title>
        <authorList>
            <person name="Woo H."/>
        </authorList>
    </citation>
    <scope>NUCLEOTIDE SEQUENCE [LARGE SCALE GENOMIC DNA]</scope>
    <source>
        <strain evidence="1 2">2.12</strain>
    </source>
</reference>
<dbReference type="Proteomes" id="UP001462640">
    <property type="component" value="Unassembled WGS sequence"/>
</dbReference>
<protein>
    <submittedName>
        <fullName evidence="1">EthD family reductase</fullName>
    </submittedName>
</protein>
<organism evidence="1 2">
    <name type="scientific">Roseateles flavus</name>
    <dbReference type="NCBI Taxonomy" id="3149041"/>
    <lineage>
        <taxon>Bacteria</taxon>
        <taxon>Pseudomonadati</taxon>
        <taxon>Pseudomonadota</taxon>
        <taxon>Betaproteobacteria</taxon>
        <taxon>Burkholderiales</taxon>
        <taxon>Sphaerotilaceae</taxon>
        <taxon>Roseateles</taxon>
    </lineage>
</organism>
<accession>A0ABV0GJY7</accession>